<keyword evidence="5" id="KW-0029">Amino-acid transport</keyword>
<comment type="caution">
    <text evidence="10">The sequence shown here is derived from an EMBL/GenBank/DDBJ whole genome shotgun (WGS) entry which is preliminary data.</text>
</comment>
<comment type="subcellular location">
    <subcellularLocation>
        <location evidence="1">Cell membrane</location>
        <topology evidence="1">Multi-pass membrane protein</topology>
    </subcellularLocation>
</comment>
<feature type="transmembrane region" description="Helical" evidence="9">
    <location>
        <begin position="58"/>
        <end position="83"/>
    </location>
</feature>
<keyword evidence="11" id="KW-1185">Reference proteome</keyword>
<evidence type="ECO:0000256" key="7">
    <source>
        <dbReference type="ARBA" id="ARBA00023136"/>
    </source>
</evidence>
<organism evidence="10 11">
    <name type="scientific">Saccharopolyspora oryzae</name>
    <dbReference type="NCBI Taxonomy" id="2997343"/>
    <lineage>
        <taxon>Bacteria</taxon>
        <taxon>Bacillati</taxon>
        <taxon>Actinomycetota</taxon>
        <taxon>Actinomycetes</taxon>
        <taxon>Pseudonocardiales</taxon>
        <taxon>Pseudonocardiaceae</taxon>
        <taxon>Saccharopolyspora</taxon>
    </lineage>
</organism>
<gene>
    <name evidence="10" type="ORF">OU415_08890</name>
</gene>
<evidence type="ECO:0000256" key="6">
    <source>
        <dbReference type="ARBA" id="ARBA00022989"/>
    </source>
</evidence>
<protein>
    <submittedName>
        <fullName evidence="10">Branched-chain amino acid ABC transporter permease</fullName>
    </submittedName>
</protein>
<evidence type="ECO:0000256" key="5">
    <source>
        <dbReference type="ARBA" id="ARBA00022970"/>
    </source>
</evidence>
<feature type="transmembrane region" description="Helical" evidence="9">
    <location>
        <begin position="223"/>
        <end position="251"/>
    </location>
</feature>
<evidence type="ECO:0000256" key="1">
    <source>
        <dbReference type="ARBA" id="ARBA00004651"/>
    </source>
</evidence>
<accession>A0ABT4UV07</accession>
<dbReference type="CDD" id="cd06582">
    <property type="entry name" value="TM_PBP1_LivH_like"/>
    <property type="match status" value="1"/>
</dbReference>
<name>A0ABT4UV07_9PSEU</name>
<dbReference type="Proteomes" id="UP001210380">
    <property type="component" value="Unassembled WGS sequence"/>
</dbReference>
<sequence length="291" mass="30190">MLQPQLWVSALEIGLFFGLLALAYYLVFLGAGLFNFAIGGYAMLAGVAASWMTTAHGVAGWLAALLAVGTTMAVAVLTEVAVVRPVQQRAGRGDLPALVAVAATLFTLQELAGTLFGFDPFPPPKVIQLDAFTAGSVHIGSATLPLLGGTLVCFAAVALWTGRTRSGRLMRCIGDDTGVARLLGLPVQRTRILVFLAAGLIAGVAGLLFAAKSGVGVGDGLKWTLSGFLAFVIGGSGSVWAPLLGGLLLGIGYVFIPLYLGGAAFYYALVAVAMLFFSLRPEGIFVRRVRV</sequence>
<dbReference type="EMBL" id="JAQGLA010000009">
    <property type="protein sequence ID" value="MDA3625551.1"/>
    <property type="molecule type" value="Genomic_DNA"/>
</dbReference>
<keyword evidence="6 9" id="KW-1133">Transmembrane helix</keyword>
<keyword evidence="7 9" id="KW-0472">Membrane</keyword>
<evidence type="ECO:0000256" key="9">
    <source>
        <dbReference type="SAM" id="Phobius"/>
    </source>
</evidence>
<proteinExistence type="inferred from homology"/>
<reference evidence="10 11" key="1">
    <citation type="submission" date="2022-11" db="EMBL/GenBank/DDBJ databases">
        <title>Draft genome sequence of Saccharopolyspora sp. WRP15-2 isolated from rhizosphere soils of wild rice in Thailand.</title>
        <authorList>
            <person name="Duangmal K."/>
            <person name="Kammanee S."/>
            <person name="Muangham S."/>
        </authorList>
    </citation>
    <scope>NUCLEOTIDE SEQUENCE [LARGE SCALE GENOMIC DNA]</scope>
    <source>
        <strain evidence="10 11">WRP15-2</strain>
    </source>
</reference>
<keyword evidence="3" id="KW-1003">Cell membrane</keyword>
<dbReference type="PANTHER" id="PTHR11795:SF445">
    <property type="entry name" value="AMINO ACID ABC TRANSPORTER PERMEASE PROTEIN"/>
    <property type="match status" value="1"/>
</dbReference>
<feature type="transmembrane region" description="Helical" evidence="9">
    <location>
        <begin position="258"/>
        <end position="279"/>
    </location>
</feature>
<feature type="transmembrane region" description="Helical" evidence="9">
    <location>
        <begin position="192"/>
        <end position="211"/>
    </location>
</feature>
<evidence type="ECO:0000256" key="8">
    <source>
        <dbReference type="ARBA" id="ARBA00037998"/>
    </source>
</evidence>
<feature type="transmembrane region" description="Helical" evidence="9">
    <location>
        <begin position="138"/>
        <end position="161"/>
    </location>
</feature>
<feature type="transmembrane region" description="Helical" evidence="9">
    <location>
        <begin position="95"/>
        <end position="118"/>
    </location>
</feature>
<dbReference type="InterPro" id="IPR001851">
    <property type="entry name" value="ABC_transp_permease"/>
</dbReference>
<keyword evidence="4 9" id="KW-0812">Transmembrane</keyword>
<evidence type="ECO:0000256" key="2">
    <source>
        <dbReference type="ARBA" id="ARBA00022448"/>
    </source>
</evidence>
<dbReference type="Pfam" id="PF02653">
    <property type="entry name" value="BPD_transp_2"/>
    <property type="match status" value="1"/>
</dbReference>
<evidence type="ECO:0000256" key="4">
    <source>
        <dbReference type="ARBA" id="ARBA00022692"/>
    </source>
</evidence>
<dbReference type="InterPro" id="IPR052157">
    <property type="entry name" value="BCAA_transport_permease"/>
</dbReference>
<dbReference type="RefSeq" id="WP_270948127.1">
    <property type="nucleotide sequence ID" value="NZ_JAQGLA010000009.1"/>
</dbReference>
<evidence type="ECO:0000313" key="11">
    <source>
        <dbReference type="Proteomes" id="UP001210380"/>
    </source>
</evidence>
<evidence type="ECO:0000313" key="10">
    <source>
        <dbReference type="EMBL" id="MDA3625551.1"/>
    </source>
</evidence>
<keyword evidence="2" id="KW-0813">Transport</keyword>
<dbReference type="PANTHER" id="PTHR11795">
    <property type="entry name" value="BRANCHED-CHAIN AMINO ACID TRANSPORT SYSTEM PERMEASE PROTEIN LIVH"/>
    <property type="match status" value="1"/>
</dbReference>
<feature type="transmembrane region" description="Helical" evidence="9">
    <location>
        <begin position="33"/>
        <end position="52"/>
    </location>
</feature>
<feature type="transmembrane region" description="Helical" evidence="9">
    <location>
        <begin position="6"/>
        <end position="26"/>
    </location>
</feature>
<comment type="similarity">
    <text evidence="8">Belongs to the binding-protein-dependent transport system permease family. LivHM subfamily.</text>
</comment>
<evidence type="ECO:0000256" key="3">
    <source>
        <dbReference type="ARBA" id="ARBA00022475"/>
    </source>
</evidence>